<proteinExistence type="predicted"/>
<evidence type="ECO:0000313" key="1">
    <source>
        <dbReference type="EMBL" id="MCP8968413.1"/>
    </source>
</evidence>
<accession>A0AA42BSG3</accession>
<dbReference type="AlphaFoldDB" id="A0AA42BSG3"/>
<dbReference type="PANTHER" id="PTHR40053:SF1">
    <property type="entry name" value="SPORULATION-CONTROL PROTEIN SPO0M"/>
    <property type="match status" value="1"/>
</dbReference>
<name>A0AA42BSG3_9BACI</name>
<dbReference type="EMBL" id="JANCLT010000003">
    <property type="protein sequence ID" value="MCP8968413.1"/>
    <property type="molecule type" value="Genomic_DNA"/>
</dbReference>
<dbReference type="Proteomes" id="UP001156102">
    <property type="component" value="Unassembled WGS sequence"/>
</dbReference>
<dbReference type="Pfam" id="PF07070">
    <property type="entry name" value="Spo0M"/>
    <property type="match status" value="1"/>
</dbReference>
<reference evidence="1" key="1">
    <citation type="submission" date="2022-07" db="EMBL/GenBank/DDBJ databases">
        <authorList>
            <person name="Li W.-J."/>
            <person name="Deng Q.-Q."/>
        </authorList>
    </citation>
    <scope>NUCLEOTIDE SEQUENCE</scope>
    <source>
        <strain evidence="1">SYSU M60031</strain>
    </source>
</reference>
<dbReference type="InterPro" id="IPR009776">
    <property type="entry name" value="Spore_0_M"/>
</dbReference>
<dbReference type="PANTHER" id="PTHR40053">
    <property type="entry name" value="SPORULATION-CONTROL PROTEIN SPO0M"/>
    <property type="match status" value="1"/>
</dbReference>
<sequence length="302" mass="33399">MLKKFLARFGKGAATVDLRFENRPYAADETVRGQVVIQGGEVEQRINHLAVRLMMSLGTKQGTVTREVQVIPLSGAFSILPQEQKTIPFTYTVPADLPVSRGTVSYYFDTHLDIEGGVDRTDVDRLVVEVPEEIRPVFAALGHLGFHEKPTSGKVDRYGQEFAFVPTTAFAGRVEEIELRFARDGHDVFVWMEVDCRHGYHEVEAQREFKLESGVLQSEAETARVLEQYIGEAVERPHAYAQPLSYKSHHTHSLLGGLAAGIMGAVLLDEVLDVLDVLDVDDAFEGGEDGGFGDFFGGDDDV</sequence>
<comment type="caution">
    <text evidence="1">The sequence shown here is derived from an EMBL/GenBank/DDBJ whole genome shotgun (WGS) entry which is preliminary data.</text>
</comment>
<evidence type="ECO:0000313" key="2">
    <source>
        <dbReference type="Proteomes" id="UP001156102"/>
    </source>
</evidence>
<protein>
    <submittedName>
        <fullName evidence="1">Sporulation protein</fullName>
    </submittedName>
</protein>
<dbReference type="RefSeq" id="WP_254758325.1">
    <property type="nucleotide sequence ID" value="NZ_JANCLT010000003.1"/>
</dbReference>
<keyword evidence="2" id="KW-1185">Reference proteome</keyword>
<organism evidence="1 2">
    <name type="scientific">Ectobacillus ponti</name>
    <dbReference type="NCBI Taxonomy" id="2961894"/>
    <lineage>
        <taxon>Bacteria</taxon>
        <taxon>Bacillati</taxon>
        <taxon>Bacillota</taxon>
        <taxon>Bacilli</taxon>
        <taxon>Bacillales</taxon>
        <taxon>Bacillaceae</taxon>
        <taxon>Ectobacillus</taxon>
    </lineage>
</organism>
<gene>
    <name evidence="1" type="ORF">NK662_07630</name>
</gene>